<evidence type="ECO:0000256" key="4">
    <source>
        <dbReference type="ARBA" id="ARBA00022630"/>
    </source>
</evidence>
<protein>
    <recommendedName>
        <fullName evidence="13">Anhydromevalonate phosphate decarboxylase</fullName>
        <ecNumber evidence="12">4.1.1.126</ecNumber>
    </recommendedName>
</protein>
<gene>
    <name evidence="18" type="ordered locus">Metbo_0178</name>
</gene>
<evidence type="ECO:0000256" key="12">
    <source>
        <dbReference type="ARBA" id="ARBA00049727"/>
    </source>
</evidence>
<feature type="domain" description="3-octaprenyl-4-hydroxybenzoate carboxy-lyase-like Rift-related" evidence="15">
    <location>
        <begin position="100"/>
        <end position="282"/>
    </location>
</feature>
<keyword evidence="7" id="KW-0464">Manganese</keyword>
<dbReference type="InterPro" id="IPR048304">
    <property type="entry name" value="UbiD_Rift_dom"/>
</dbReference>
<keyword evidence="19" id="KW-1185">Reference proteome</keyword>
<comment type="cofactor">
    <cofactor evidence="14">
        <name>prenylated FMN</name>
        <dbReference type="ChEBI" id="CHEBI:87746"/>
    </cofactor>
</comment>
<dbReference type="Pfam" id="PF01977">
    <property type="entry name" value="UbiD"/>
    <property type="match status" value="1"/>
</dbReference>
<dbReference type="eggNOG" id="arCOG01671">
    <property type="taxonomic scope" value="Archaea"/>
</dbReference>
<dbReference type="GeneID" id="10276604"/>
<keyword evidence="4" id="KW-0285">Flavoprotein</keyword>
<reference evidence="19" key="1">
    <citation type="submission" date="2011-02" db="EMBL/GenBank/DDBJ databases">
        <title>Complete sequence of Methanobacterium sp. AL-21.</title>
        <authorList>
            <consortium name="US DOE Joint Genome Institute"/>
            <person name="Lucas S."/>
            <person name="Copeland A."/>
            <person name="Lapidus A."/>
            <person name="Cheng J.-F."/>
            <person name="Goodwin L."/>
            <person name="Pitluck S."/>
            <person name="Chertkov O."/>
            <person name="Detter J.C."/>
            <person name="Han C."/>
            <person name="Tapia R."/>
            <person name="Land M."/>
            <person name="Hauser L."/>
            <person name="Kyrpides N."/>
            <person name="Ivanova N."/>
            <person name="Mikhailova N."/>
            <person name="Pagani I."/>
            <person name="Cadillo-Quiroz H."/>
            <person name="Imachi H."/>
            <person name="Zinder S."/>
            <person name="Liu W."/>
            <person name="Woyke T."/>
        </authorList>
    </citation>
    <scope>NUCLEOTIDE SEQUENCE [LARGE SCALE GENOMIC DNA]</scope>
    <source>
        <strain evidence="19">AL-21</strain>
    </source>
</reference>
<keyword evidence="8" id="KW-0414">Isoprene biosynthesis</keyword>
<organism evidence="18 19">
    <name type="scientific">Methanobacterium lacus (strain AL-21)</name>
    <dbReference type="NCBI Taxonomy" id="877455"/>
    <lineage>
        <taxon>Archaea</taxon>
        <taxon>Methanobacteriati</taxon>
        <taxon>Methanobacteriota</taxon>
        <taxon>Methanomada group</taxon>
        <taxon>Methanobacteria</taxon>
        <taxon>Methanobacteriales</taxon>
        <taxon>Methanobacteriaceae</taxon>
        <taxon>Methanobacterium</taxon>
    </lineage>
</organism>
<feature type="domain" description="3-octaprenyl-4-hydroxybenzoate carboxy-lyase-like N-terminal" evidence="16">
    <location>
        <begin position="6"/>
        <end position="80"/>
    </location>
</feature>
<dbReference type="FunFam" id="3.40.1670.10:FF:000003">
    <property type="entry name" value="Phenolic acid decarboxylase"/>
    <property type="match status" value="1"/>
</dbReference>
<evidence type="ECO:0000256" key="3">
    <source>
        <dbReference type="ARBA" id="ARBA00010021"/>
    </source>
</evidence>
<dbReference type="KEGG" id="mel:Metbo_0178"/>
<dbReference type="EMBL" id="CP002551">
    <property type="protein sequence ID" value="ADZ08430.1"/>
    <property type="molecule type" value="Genomic_DNA"/>
</dbReference>
<accession>F0T7U3</accession>
<dbReference type="Pfam" id="PF20695">
    <property type="entry name" value="UbiD_N"/>
    <property type="match status" value="1"/>
</dbReference>
<dbReference type="RefSeq" id="WP_013643781.1">
    <property type="nucleotide sequence ID" value="NC_015216.1"/>
</dbReference>
<dbReference type="InterPro" id="IPR002830">
    <property type="entry name" value="UbiD"/>
</dbReference>
<evidence type="ECO:0000256" key="9">
    <source>
        <dbReference type="ARBA" id="ARBA00023239"/>
    </source>
</evidence>
<evidence type="ECO:0000256" key="5">
    <source>
        <dbReference type="ARBA" id="ARBA00022643"/>
    </source>
</evidence>
<evidence type="ECO:0000256" key="8">
    <source>
        <dbReference type="ARBA" id="ARBA00023229"/>
    </source>
</evidence>
<dbReference type="GO" id="GO:0005737">
    <property type="term" value="C:cytoplasm"/>
    <property type="evidence" value="ECO:0007669"/>
    <property type="project" value="TreeGrafter"/>
</dbReference>
<name>F0T7U3_METLA</name>
<comment type="similarity">
    <text evidence="3">Belongs to the UbiD family.</text>
</comment>
<dbReference type="GO" id="GO:0008299">
    <property type="term" value="P:isoprenoid biosynthetic process"/>
    <property type="evidence" value="ECO:0007669"/>
    <property type="project" value="UniProtKB-KW"/>
</dbReference>
<dbReference type="GO" id="GO:0016831">
    <property type="term" value="F:carboxy-lyase activity"/>
    <property type="evidence" value="ECO:0007669"/>
    <property type="project" value="UniProtKB-KW"/>
</dbReference>
<dbReference type="EC" id="4.1.1.126" evidence="12"/>
<dbReference type="Pfam" id="PF20696">
    <property type="entry name" value="UbiD_C"/>
    <property type="match status" value="1"/>
</dbReference>
<sequence length="428" mass="47606">MREFLKVLEDDFKVINIDDEVTTHYEVSKIMKDHPKDVLIFNNVKESDMGIISGICNTREKIAKSISVTVPEITARIVEATEKPMPIEVVERISKNFAYSKSADLGELPVPTYYKKDGGAYITAGVIIAKDPETGVRNASIHRMLVKDKDHLGVRIVPRNLYTYYKKAEEMDEPLEVAIAIGMNPASLLASCTSIPITADELEVANTFQNGEMKLVKCETVDLEVPDCEILLEGKILPHERDSEGPFVDLTDTYDVVRQEPIIKLEKMHYKENPLYHAIMPAGNEHKLLQGLPQEPRIYKAVQNTVPTVRNVVLTEGGCCWLHAAISIKKQTPGDGKNVIMAALAAHPSLKHCVVVDEDVNIFDTDDLEYAIATRVRADEDMLIVPGARGSSLDPRATPDGTTTKVGIDATKLLDKLEKFERVSKIED</sequence>
<comment type="pathway">
    <text evidence="2">Isoprenoid biosynthesis; isopentenyl diphosphate biosynthesis via mevalonate pathway.</text>
</comment>
<keyword evidence="5" id="KW-0288">FMN</keyword>
<dbReference type="STRING" id="877455.Metbo_0178"/>
<dbReference type="Proteomes" id="UP000007490">
    <property type="component" value="Chromosome"/>
</dbReference>
<evidence type="ECO:0000256" key="11">
    <source>
        <dbReference type="ARBA" id="ARBA00049583"/>
    </source>
</evidence>
<dbReference type="SUPFAM" id="SSF50475">
    <property type="entry name" value="FMN-binding split barrel"/>
    <property type="match status" value="1"/>
</dbReference>
<reference evidence="18 19" key="2">
    <citation type="journal article" date="2014" name="Int. J. Syst. Evol. Microbiol.">
        <title>Methanobacterium paludis sp. nov. and a novel strain of Methanobacterium lacus isolated from northern peatlands.</title>
        <authorList>
            <person name="Cadillo-Quiroz H."/>
            <person name="Brauer S.L."/>
            <person name="Goodson N."/>
            <person name="Yavitt J.B."/>
            <person name="Zinder S.H."/>
        </authorList>
    </citation>
    <scope>NUCLEOTIDE SEQUENCE [LARGE SCALE GENOMIC DNA]</scope>
    <source>
        <strain evidence="18 19">AL-21</strain>
    </source>
</reference>
<dbReference type="Gene3D" id="3.40.1670.10">
    <property type="entry name" value="UbiD C-terminal domain-like"/>
    <property type="match status" value="1"/>
</dbReference>
<evidence type="ECO:0000313" key="19">
    <source>
        <dbReference type="Proteomes" id="UP000007490"/>
    </source>
</evidence>
<feature type="domain" description="3-octaprenyl-4-hydroxybenzoate carboxy-lyase-like C-terminal" evidence="17">
    <location>
        <begin position="288"/>
        <end position="410"/>
    </location>
</feature>
<evidence type="ECO:0000256" key="10">
    <source>
        <dbReference type="ARBA" id="ARBA00049054"/>
    </source>
</evidence>
<evidence type="ECO:0000256" key="14">
    <source>
        <dbReference type="ARBA" id="ARBA00049936"/>
    </source>
</evidence>
<comment type="function">
    <text evidence="11">Catalyzes the conversion of trans-anhydromevalonate 5-phosphate (tAHMP) into isopentenyl phosphate. Involved in the archaeal mevalonate (MVA) pathway, which provides fundamental precursors for isoprenoid biosynthesis, such as isopentenyl diphosphate (IPP) and dimethylallyl diphosphate (DMAPP).</text>
</comment>
<dbReference type="AlphaFoldDB" id="F0T7U3"/>
<dbReference type="HOGENOM" id="CLU_023348_5_1_2"/>
<dbReference type="InterPro" id="IPR049383">
    <property type="entry name" value="UbiD-like_N"/>
</dbReference>
<evidence type="ECO:0000259" key="15">
    <source>
        <dbReference type="Pfam" id="PF01977"/>
    </source>
</evidence>
<dbReference type="NCBIfam" id="TIGR00148">
    <property type="entry name" value="UbiD family decarboxylase"/>
    <property type="match status" value="1"/>
</dbReference>
<keyword evidence="9" id="KW-0456">Lyase</keyword>
<comment type="cofactor">
    <cofactor evidence="1">
        <name>Mn(2+)</name>
        <dbReference type="ChEBI" id="CHEBI:29035"/>
    </cofactor>
</comment>
<evidence type="ECO:0000259" key="17">
    <source>
        <dbReference type="Pfam" id="PF20696"/>
    </source>
</evidence>
<dbReference type="OrthoDB" id="8480at2157"/>
<evidence type="ECO:0000259" key="16">
    <source>
        <dbReference type="Pfam" id="PF20695"/>
    </source>
</evidence>
<dbReference type="PANTHER" id="PTHR30108:SF21">
    <property type="entry name" value="4-HYDROXYBENZOATE DECARBOXYLASE"/>
    <property type="match status" value="1"/>
</dbReference>
<keyword evidence="6" id="KW-0210">Decarboxylase</keyword>
<evidence type="ECO:0000256" key="1">
    <source>
        <dbReference type="ARBA" id="ARBA00001936"/>
    </source>
</evidence>
<dbReference type="PANTHER" id="PTHR30108">
    <property type="entry name" value="3-OCTAPRENYL-4-HYDROXYBENZOATE CARBOXY-LYASE-RELATED"/>
    <property type="match status" value="1"/>
</dbReference>
<dbReference type="SUPFAM" id="SSF143968">
    <property type="entry name" value="UbiD C-terminal domain-like"/>
    <property type="match status" value="1"/>
</dbReference>
<evidence type="ECO:0000256" key="2">
    <source>
        <dbReference type="ARBA" id="ARBA00005092"/>
    </source>
</evidence>
<comment type="catalytic activity">
    <reaction evidence="10">
        <text>(2E)-3-methyl-5-phosphooxypent-2-enoate + H(+) = isopentenyl phosphate + CO2</text>
        <dbReference type="Rhea" id="RHEA:78971"/>
        <dbReference type="ChEBI" id="CHEBI:15378"/>
        <dbReference type="ChEBI" id="CHEBI:16526"/>
        <dbReference type="ChEBI" id="CHEBI:65078"/>
        <dbReference type="ChEBI" id="CHEBI:229665"/>
        <dbReference type="EC" id="4.1.1.126"/>
    </reaction>
    <physiologicalReaction direction="left-to-right" evidence="10">
        <dbReference type="Rhea" id="RHEA:78972"/>
    </physiologicalReaction>
</comment>
<evidence type="ECO:0000313" key="18">
    <source>
        <dbReference type="EMBL" id="ADZ08430.1"/>
    </source>
</evidence>
<dbReference type="InterPro" id="IPR049381">
    <property type="entry name" value="UbiD-like_C"/>
</dbReference>
<evidence type="ECO:0000256" key="13">
    <source>
        <dbReference type="ARBA" id="ARBA00049754"/>
    </source>
</evidence>
<evidence type="ECO:0000256" key="6">
    <source>
        <dbReference type="ARBA" id="ARBA00022793"/>
    </source>
</evidence>
<evidence type="ECO:0000256" key="7">
    <source>
        <dbReference type="ARBA" id="ARBA00023211"/>
    </source>
</evidence>
<proteinExistence type="inferred from homology"/>